<proteinExistence type="predicted"/>
<dbReference type="Proteomes" id="UP000676917">
    <property type="component" value="Unassembled WGS sequence"/>
</dbReference>
<gene>
    <name evidence="1" type="ORF">J43TS3_02520</name>
</gene>
<accession>A0A919X4C3</accession>
<organism evidence="1 2">
    <name type="scientific">Ornithinibacillus bavariensis</name>
    <dbReference type="NCBI Taxonomy" id="545502"/>
    <lineage>
        <taxon>Bacteria</taxon>
        <taxon>Bacillati</taxon>
        <taxon>Bacillota</taxon>
        <taxon>Bacilli</taxon>
        <taxon>Bacillales</taxon>
        <taxon>Bacillaceae</taxon>
        <taxon>Ornithinibacillus</taxon>
    </lineage>
</organism>
<evidence type="ECO:0000313" key="2">
    <source>
        <dbReference type="Proteomes" id="UP000676917"/>
    </source>
</evidence>
<evidence type="ECO:0000313" key="1">
    <source>
        <dbReference type="EMBL" id="GIO25641.1"/>
    </source>
</evidence>
<protein>
    <submittedName>
        <fullName evidence="1">Uncharacterized protein</fullName>
    </submittedName>
</protein>
<keyword evidence="2" id="KW-1185">Reference proteome</keyword>
<dbReference type="EMBL" id="BORP01000001">
    <property type="protein sequence ID" value="GIO25641.1"/>
    <property type="molecule type" value="Genomic_DNA"/>
</dbReference>
<comment type="caution">
    <text evidence="1">The sequence shown here is derived from an EMBL/GenBank/DDBJ whole genome shotgun (WGS) entry which is preliminary data.</text>
</comment>
<reference evidence="1" key="1">
    <citation type="submission" date="2021-03" db="EMBL/GenBank/DDBJ databases">
        <title>Antimicrobial resistance genes in bacteria isolated from Japanese honey, and their potential for conferring macrolide and lincosamide resistance in the American foulbrood pathogen Paenibacillus larvae.</title>
        <authorList>
            <person name="Okamoto M."/>
            <person name="Kumagai M."/>
            <person name="Kanamori H."/>
            <person name="Takamatsu D."/>
        </authorList>
    </citation>
    <scope>NUCLEOTIDE SEQUENCE</scope>
    <source>
        <strain evidence="1">J43TS3</strain>
    </source>
</reference>
<sequence>MDGHVRHCKLCQRQMSYSVFYMCIDCLLELEKVSGYVRRNPYSSIEEISQGTNLSKESVQKIINFNPRCYKVRKKV</sequence>
<name>A0A919X4C3_9BACI</name>
<dbReference type="AlphaFoldDB" id="A0A919X4C3"/>